<evidence type="ECO:0000256" key="7">
    <source>
        <dbReference type="ARBA" id="ARBA00022989"/>
    </source>
</evidence>
<dbReference type="GO" id="GO:0005789">
    <property type="term" value="C:endoplasmic reticulum membrane"/>
    <property type="evidence" value="ECO:0007669"/>
    <property type="project" value="UniProtKB-SubCell"/>
</dbReference>
<keyword evidence="3" id="KW-0444">Lipid biosynthesis</keyword>
<evidence type="ECO:0000256" key="4">
    <source>
        <dbReference type="ARBA" id="ARBA00022679"/>
    </source>
</evidence>
<evidence type="ECO:0000256" key="10">
    <source>
        <dbReference type="ARBA" id="ARBA00023315"/>
    </source>
</evidence>
<dbReference type="AlphaFoldDB" id="A0A2P2JRS2"/>
<evidence type="ECO:0008006" key="13">
    <source>
        <dbReference type="Google" id="ProtNLM"/>
    </source>
</evidence>
<name>A0A2P2JRS2_RHIMU</name>
<keyword evidence="9 11" id="KW-0472">Membrane</keyword>
<keyword evidence="6" id="KW-0256">Endoplasmic reticulum</keyword>
<comment type="similarity">
    <text evidence="2">Belongs to the diacylglycerol acyltransferase family.</text>
</comment>
<evidence type="ECO:0000256" key="11">
    <source>
        <dbReference type="SAM" id="Phobius"/>
    </source>
</evidence>
<evidence type="ECO:0000256" key="3">
    <source>
        <dbReference type="ARBA" id="ARBA00022516"/>
    </source>
</evidence>
<sequence length="126" mass="14757">MDLIVWVFCIDLCILLDLIFCQLCISLFLLQSHVYKWWKPGAKLFEKFARTIKFTPTIFWGIFRSPLPYQHPMHVVVGRPIGLKRNPQPTMEEVLEVQSQFVAALKDLFERHKARVGCADLQLRVL</sequence>
<feature type="transmembrane region" description="Helical" evidence="11">
    <location>
        <begin position="6"/>
        <end position="30"/>
    </location>
</feature>
<keyword evidence="8" id="KW-0443">Lipid metabolism</keyword>
<keyword evidence="5 11" id="KW-0812">Transmembrane</keyword>
<keyword evidence="4" id="KW-0808">Transferase</keyword>
<comment type="subcellular location">
    <subcellularLocation>
        <location evidence="1">Endoplasmic reticulum membrane</location>
        <topology evidence="1">Multi-pass membrane protein</topology>
    </subcellularLocation>
</comment>
<dbReference type="GO" id="GO:0019432">
    <property type="term" value="P:triglyceride biosynthetic process"/>
    <property type="evidence" value="ECO:0007669"/>
    <property type="project" value="TreeGrafter"/>
</dbReference>
<dbReference type="InterPro" id="IPR007130">
    <property type="entry name" value="DAGAT"/>
</dbReference>
<dbReference type="Pfam" id="PF03982">
    <property type="entry name" value="DAGAT"/>
    <property type="match status" value="1"/>
</dbReference>
<dbReference type="EMBL" id="GGEC01015702">
    <property type="protein sequence ID" value="MBW96185.1"/>
    <property type="molecule type" value="Transcribed_RNA"/>
</dbReference>
<evidence type="ECO:0000256" key="1">
    <source>
        <dbReference type="ARBA" id="ARBA00004477"/>
    </source>
</evidence>
<protein>
    <recommendedName>
        <fullName evidence="13">Diacylglycerol O-acyltransferase 2-like</fullName>
    </recommendedName>
</protein>
<evidence type="ECO:0000256" key="6">
    <source>
        <dbReference type="ARBA" id="ARBA00022824"/>
    </source>
</evidence>
<reference evidence="12" key="1">
    <citation type="submission" date="2018-02" db="EMBL/GenBank/DDBJ databases">
        <title>Rhizophora mucronata_Transcriptome.</title>
        <authorList>
            <person name="Meera S.P."/>
            <person name="Sreeshan A."/>
            <person name="Augustine A."/>
        </authorList>
    </citation>
    <scope>NUCLEOTIDE SEQUENCE</scope>
    <source>
        <tissue evidence="12">Leaf</tissue>
    </source>
</reference>
<dbReference type="PANTHER" id="PTHR12317">
    <property type="entry name" value="DIACYLGLYCEROL O-ACYLTRANSFERASE"/>
    <property type="match status" value="1"/>
</dbReference>
<evidence type="ECO:0000256" key="2">
    <source>
        <dbReference type="ARBA" id="ARBA00005420"/>
    </source>
</evidence>
<dbReference type="PANTHER" id="PTHR12317:SF63">
    <property type="entry name" value="DIACYLGLYCEROL O-ACYLTRANSFERASE 2"/>
    <property type="match status" value="1"/>
</dbReference>
<accession>A0A2P2JRS2</accession>
<evidence type="ECO:0000256" key="5">
    <source>
        <dbReference type="ARBA" id="ARBA00022692"/>
    </source>
</evidence>
<evidence type="ECO:0000313" key="12">
    <source>
        <dbReference type="EMBL" id="MBW96185.1"/>
    </source>
</evidence>
<proteinExistence type="inferred from homology"/>
<evidence type="ECO:0000256" key="8">
    <source>
        <dbReference type="ARBA" id="ARBA00023098"/>
    </source>
</evidence>
<evidence type="ECO:0000256" key="9">
    <source>
        <dbReference type="ARBA" id="ARBA00023136"/>
    </source>
</evidence>
<organism evidence="12">
    <name type="scientific">Rhizophora mucronata</name>
    <name type="common">Asiatic mangrove</name>
    <dbReference type="NCBI Taxonomy" id="61149"/>
    <lineage>
        <taxon>Eukaryota</taxon>
        <taxon>Viridiplantae</taxon>
        <taxon>Streptophyta</taxon>
        <taxon>Embryophyta</taxon>
        <taxon>Tracheophyta</taxon>
        <taxon>Spermatophyta</taxon>
        <taxon>Magnoliopsida</taxon>
        <taxon>eudicotyledons</taxon>
        <taxon>Gunneridae</taxon>
        <taxon>Pentapetalae</taxon>
        <taxon>rosids</taxon>
        <taxon>fabids</taxon>
        <taxon>Malpighiales</taxon>
        <taxon>Rhizophoraceae</taxon>
        <taxon>Rhizophora</taxon>
    </lineage>
</organism>
<keyword evidence="7 11" id="KW-1133">Transmembrane helix</keyword>
<keyword evidence="10" id="KW-0012">Acyltransferase</keyword>
<dbReference type="GO" id="GO:0004144">
    <property type="term" value="F:diacylglycerol O-acyltransferase activity"/>
    <property type="evidence" value="ECO:0007669"/>
    <property type="project" value="TreeGrafter"/>
</dbReference>